<keyword evidence="2 6" id="KW-0812">Transmembrane</keyword>
<dbReference type="FunFam" id="1.20.1250.20:FF:000810">
    <property type="entry name" value="Protein CBG12142"/>
    <property type="match status" value="1"/>
</dbReference>
<dbReference type="Proteomes" id="UP000024635">
    <property type="component" value="Unassembled WGS sequence"/>
</dbReference>
<dbReference type="GO" id="GO:0016020">
    <property type="term" value="C:membrane"/>
    <property type="evidence" value="ECO:0007669"/>
    <property type="project" value="UniProtKB-SubCell"/>
</dbReference>
<reference evidence="9" key="1">
    <citation type="journal article" date="2015" name="Nat. Genet.">
        <title>The genome and transcriptome of the zoonotic hookworm Ancylostoma ceylanicum identify infection-specific gene families.</title>
        <authorList>
            <person name="Schwarz E.M."/>
            <person name="Hu Y."/>
            <person name="Antoshechkin I."/>
            <person name="Miller M.M."/>
            <person name="Sternberg P.W."/>
            <person name="Aroian R.V."/>
        </authorList>
    </citation>
    <scope>NUCLEOTIDE SEQUENCE</scope>
    <source>
        <strain evidence="9">HY135</strain>
    </source>
</reference>
<feature type="region of interest" description="Disordered" evidence="5">
    <location>
        <begin position="573"/>
        <end position="644"/>
    </location>
</feature>
<gene>
    <name evidence="8" type="primary">Acey_s0493.g2429</name>
    <name evidence="8" type="synonym">Acey-T08B1.1</name>
    <name evidence="8" type="ORF">Y032_0493g2429</name>
</gene>
<feature type="transmembrane region" description="Helical" evidence="6">
    <location>
        <begin position="395"/>
        <end position="418"/>
    </location>
</feature>
<feature type="transmembrane region" description="Helical" evidence="6">
    <location>
        <begin position="457"/>
        <end position="478"/>
    </location>
</feature>
<dbReference type="InterPro" id="IPR005828">
    <property type="entry name" value="MFS_sugar_transport-like"/>
</dbReference>
<proteinExistence type="predicted"/>
<name>A0A016WUG1_9BILA</name>
<sequence>MNTPQPPAKNRTIYGIKKKKQKKEVVFYTHFEEILQKINPFGPYQIFAVIVILYASIEWAGNSTFMDVLGSLEPDWNCTLRNGSFYTVQAPTNDDSCAFIKKNCKSYTAEKDSVEFVSLVADFKLICDDADKVKWIEIIQAGGSLIGSIIGGHMGDHLGRKTIFFSGQLLIIITSMMSTASRGWIAYACIQGVNCFLYGVIEVTSLTMMMEYTNNKYRVVMANAFQWPFAYMTIALIAFLTKGWQNFFVFLNLVSSPLTIGFMLFLESPRWLIATGKLDKACDVLNDIAHRRWNNTKAHFTTQDISSIHKNDKKRFYTFYHLFSSPRLAKQSLMQILSMFTYAMVSNTYLYTVGGMHDSVIMFIFLDGLFRLFTPFIIIFLDIQLPSFGRKIQFIGALVIEGILFGVVILLVALGFAYDHTAVSILVIIATMINDCVFWINIVQITTQRYPTVIRSIAFGSLHSIKHIGSIVGLLILTPLLSSWTLGAFIIPEILIVVTLVTGFFLQPETKGKALMDQMVEANYGRLENELPRALIRLAAGHKVAQMEAREKYRKELEAVQAATRAGQNIDSPWAFKGQSLPEDGNPEGQFSSVKNDGDGFEYQGNTEQSEKVQLNHFNNDGFDDDEDLSSDLGIPKSNNAWKL</sequence>
<dbReference type="STRING" id="53326.A0A016WUG1"/>
<keyword evidence="9" id="KW-1185">Reference proteome</keyword>
<dbReference type="OrthoDB" id="3936150at2759"/>
<dbReference type="Pfam" id="PF00083">
    <property type="entry name" value="Sugar_tr"/>
    <property type="match status" value="1"/>
</dbReference>
<feature type="transmembrane region" description="Helical" evidence="6">
    <location>
        <begin position="333"/>
        <end position="354"/>
    </location>
</feature>
<feature type="transmembrane region" description="Helical" evidence="6">
    <location>
        <begin position="360"/>
        <end position="383"/>
    </location>
</feature>
<evidence type="ECO:0000256" key="5">
    <source>
        <dbReference type="SAM" id="MobiDB-lite"/>
    </source>
</evidence>
<evidence type="ECO:0000313" key="8">
    <source>
        <dbReference type="EMBL" id="EYC43444.1"/>
    </source>
</evidence>
<accession>A0A016WUG1</accession>
<evidence type="ECO:0000256" key="4">
    <source>
        <dbReference type="ARBA" id="ARBA00023136"/>
    </source>
</evidence>
<feature type="compositionally biased region" description="Polar residues" evidence="5">
    <location>
        <begin position="604"/>
        <end position="617"/>
    </location>
</feature>
<evidence type="ECO:0000256" key="6">
    <source>
        <dbReference type="SAM" id="Phobius"/>
    </source>
</evidence>
<feature type="transmembrane region" description="Helical" evidence="6">
    <location>
        <begin position="184"/>
        <end position="207"/>
    </location>
</feature>
<dbReference type="EMBL" id="JARK01000093">
    <property type="protein sequence ID" value="EYC43444.1"/>
    <property type="molecule type" value="Genomic_DNA"/>
</dbReference>
<dbReference type="GO" id="GO:0022857">
    <property type="term" value="F:transmembrane transporter activity"/>
    <property type="evidence" value="ECO:0007669"/>
    <property type="project" value="InterPro"/>
</dbReference>
<dbReference type="SUPFAM" id="SSF103473">
    <property type="entry name" value="MFS general substrate transporter"/>
    <property type="match status" value="1"/>
</dbReference>
<feature type="domain" description="Major facilitator superfamily (MFS) profile" evidence="7">
    <location>
        <begin position="48"/>
        <end position="511"/>
    </location>
</feature>
<evidence type="ECO:0000259" key="7">
    <source>
        <dbReference type="PROSITE" id="PS50850"/>
    </source>
</evidence>
<dbReference type="InterPro" id="IPR020846">
    <property type="entry name" value="MFS_dom"/>
</dbReference>
<comment type="subcellular location">
    <subcellularLocation>
        <location evidence="1">Membrane</location>
        <topology evidence="1">Multi-pass membrane protein</topology>
    </subcellularLocation>
</comment>
<dbReference type="InterPro" id="IPR036259">
    <property type="entry name" value="MFS_trans_sf"/>
</dbReference>
<feature type="transmembrane region" description="Helical" evidence="6">
    <location>
        <begin position="484"/>
        <end position="506"/>
    </location>
</feature>
<protein>
    <recommendedName>
        <fullName evidence="7">Major facilitator superfamily (MFS) profile domain-containing protein</fullName>
    </recommendedName>
</protein>
<evidence type="ECO:0000256" key="3">
    <source>
        <dbReference type="ARBA" id="ARBA00022989"/>
    </source>
</evidence>
<evidence type="ECO:0000256" key="2">
    <source>
        <dbReference type="ARBA" id="ARBA00022692"/>
    </source>
</evidence>
<keyword evidence="4 6" id="KW-0472">Membrane</keyword>
<feature type="transmembrane region" description="Helical" evidence="6">
    <location>
        <begin position="219"/>
        <end position="241"/>
    </location>
</feature>
<dbReference type="PROSITE" id="PS50850">
    <property type="entry name" value="MFS"/>
    <property type="match status" value="1"/>
</dbReference>
<organism evidence="8 9">
    <name type="scientific">Ancylostoma ceylanicum</name>
    <dbReference type="NCBI Taxonomy" id="53326"/>
    <lineage>
        <taxon>Eukaryota</taxon>
        <taxon>Metazoa</taxon>
        <taxon>Ecdysozoa</taxon>
        <taxon>Nematoda</taxon>
        <taxon>Chromadorea</taxon>
        <taxon>Rhabditida</taxon>
        <taxon>Rhabditina</taxon>
        <taxon>Rhabditomorpha</taxon>
        <taxon>Strongyloidea</taxon>
        <taxon>Ancylostomatidae</taxon>
        <taxon>Ancylostomatinae</taxon>
        <taxon>Ancylostoma</taxon>
    </lineage>
</organism>
<feature type="transmembrane region" description="Helical" evidence="6">
    <location>
        <begin position="247"/>
        <end position="266"/>
    </location>
</feature>
<feature type="transmembrane region" description="Helical" evidence="6">
    <location>
        <begin position="424"/>
        <end position="445"/>
    </location>
</feature>
<keyword evidence="3 6" id="KW-1133">Transmembrane helix</keyword>
<evidence type="ECO:0000313" key="9">
    <source>
        <dbReference type="Proteomes" id="UP000024635"/>
    </source>
</evidence>
<feature type="transmembrane region" description="Helical" evidence="6">
    <location>
        <begin position="162"/>
        <end position="178"/>
    </location>
</feature>
<dbReference type="Gene3D" id="1.20.1250.20">
    <property type="entry name" value="MFS general substrate transporter like domains"/>
    <property type="match status" value="1"/>
</dbReference>
<evidence type="ECO:0000256" key="1">
    <source>
        <dbReference type="ARBA" id="ARBA00004141"/>
    </source>
</evidence>
<comment type="caution">
    <text evidence="8">The sequence shown here is derived from an EMBL/GenBank/DDBJ whole genome shotgun (WGS) entry which is preliminary data.</text>
</comment>
<dbReference type="PANTHER" id="PTHR24064">
    <property type="entry name" value="SOLUTE CARRIER FAMILY 22 MEMBER"/>
    <property type="match status" value="1"/>
</dbReference>
<dbReference type="AlphaFoldDB" id="A0A016WUG1"/>